<dbReference type="InterPro" id="IPR004143">
    <property type="entry name" value="BPL_LPL_catalytic"/>
</dbReference>
<keyword evidence="4" id="KW-1185">Reference proteome</keyword>
<comment type="caution">
    <text evidence="3">The sequence shown here is derived from an EMBL/GenBank/DDBJ whole genome shotgun (WGS) entry which is preliminary data.</text>
</comment>
<dbReference type="RefSeq" id="WP_119512141.1">
    <property type="nucleotide sequence ID" value="NZ_QXFK01000014.1"/>
</dbReference>
<proteinExistence type="predicted"/>
<accession>A0A418NJF8</accession>
<evidence type="ECO:0000259" key="2">
    <source>
        <dbReference type="PROSITE" id="PS51733"/>
    </source>
</evidence>
<evidence type="ECO:0000313" key="4">
    <source>
        <dbReference type="Proteomes" id="UP000285092"/>
    </source>
</evidence>
<dbReference type="Pfam" id="PF03099">
    <property type="entry name" value="BPL_LplA_LipB"/>
    <property type="match status" value="1"/>
</dbReference>
<name>A0A418NJF8_9SPHN</name>
<dbReference type="InterPro" id="IPR045864">
    <property type="entry name" value="aa-tRNA-synth_II/BPL/LPL"/>
</dbReference>
<gene>
    <name evidence="3" type="ORF">D2V04_04735</name>
</gene>
<organism evidence="3 4">
    <name type="scientific">Pelagerythrobacter aerophilus</name>
    <dbReference type="NCBI Taxonomy" id="2306995"/>
    <lineage>
        <taxon>Bacteria</taxon>
        <taxon>Pseudomonadati</taxon>
        <taxon>Pseudomonadota</taxon>
        <taxon>Alphaproteobacteria</taxon>
        <taxon>Sphingomonadales</taxon>
        <taxon>Erythrobacteraceae</taxon>
        <taxon>Pelagerythrobacter</taxon>
    </lineage>
</organism>
<dbReference type="PANTHER" id="PTHR12835:SF5">
    <property type="entry name" value="BIOTIN--PROTEIN LIGASE"/>
    <property type="match status" value="1"/>
</dbReference>
<evidence type="ECO:0000256" key="1">
    <source>
        <dbReference type="ARBA" id="ARBA00022598"/>
    </source>
</evidence>
<protein>
    <submittedName>
        <fullName evidence="3">Biotin--[acetyl-CoA-carboxylase] ligase</fullName>
        <ecNumber evidence="3">6.3.4.15</ecNumber>
    </submittedName>
</protein>
<feature type="domain" description="BPL/LPL catalytic" evidence="2">
    <location>
        <begin position="1"/>
        <end position="171"/>
    </location>
</feature>
<dbReference type="OrthoDB" id="9807064at2"/>
<dbReference type="AlphaFoldDB" id="A0A418NJF8"/>
<dbReference type="NCBIfam" id="TIGR00121">
    <property type="entry name" value="birA_ligase"/>
    <property type="match status" value="1"/>
</dbReference>
<reference evidence="3 4" key="1">
    <citation type="submission" date="2018-08" db="EMBL/GenBank/DDBJ databases">
        <title>Altererythrobacter sp.Ery1 and Ery12, the genome sequencing of novel strains in genus Alterythrobacter.</title>
        <authorList>
            <person name="Cheng H."/>
            <person name="Wu Y.-H."/>
            <person name="Fang C."/>
            <person name="Xu X.-W."/>
        </authorList>
    </citation>
    <scope>NUCLEOTIDE SEQUENCE [LARGE SCALE GENOMIC DNA]</scope>
    <source>
        <strain evidence="3 4">Ery1</strain>
    </source>
</reference>
<dbReference type="EC" id="6.3.4.15" evidence="3"/>
<keyword evidence="1 3" id="KW-0436">Ligase</keyword>
<evidence type="ECO:0000313" key="3">
    <source>
        <dbReference type="EMBL" id="RIV79309.1"/>
    </source>
</evidence>
<dbReference type="GO" id="GO:0004077">
    <property type="term" value="F:biotin--[biotin carboxyl-carrier protein] ligase activity"/>
    <property type="evidence" value="ECO:0007669"/>
    <property type="project" value="UniProtKB-EC"/>
</dbReference>
<sequence>MIHTVAETGSTSADLAARLGAGERVAEGDWLVADRQNAGRGRHGRPWQDASGNFMGSTVVHPGPGDPPPHTLTLATALAAYEAVVPLLPDPRALVIKWPNDLLLGGAKLSGILLEREGDAVVVGIGINLAQAPDLPDRPTVALSDLGPAPDRDAFALALAAAFDREIERWRTFGIEPLIRRWLAVAHPLDTPLKVHDADGVPTSGTFAGLAPDASLLLRLEDGTTRAIHAGDVTLG</sequence>
<dbReference type="EMBL" id="QXFK01000014">
    <property type="protein sequence ID" value="RIV79309.1"/>
    <property type="molecule type" value="Genomic_DNA"/>
</dbReference>
<dbReference type="PANTHER" id="PTHR12835">
    <property type="entry name" value="BIOTIN PROTEIN LIGASE"/>
    <property type="match status" value="1"/>
</dbReference>
<dbReference type="PROSITE" id="PS51733">
    <property type="entry name" value="BPL_LPL_CATALYTIC"/>
    <property type="match status" value="1"/>
</dbReference>
<dbReference type="Gene3D" id="2.30.30.100">
    <property type="match status" value="1"/>
</dbReference>
<dbReference type="SUPFAM" id="SSF55681">
    <property type="entry name" value="Class II aaRS and biotin synthetases"/>
    <property type="match status" value="1"/>
</dbReference>
<dbReference type="GO" id="GO:0005737">
    <property type="term" value="C:cytoplasm"/>
    <property type="evidence" value="ECO:0007669"/>
    <property type="project" value="TreeGrafter"/>
</dbReference>
<dbReference type="Gene3D" id="3.30.930.10">
    <property type="entry name" value="Bira Bifunctional Protein, Domain 2"/>
    <property type="match status" value="1"/>
</dbReference>
<dbReference type="Proteomes" id="UP000285092">
    <property type="component" value="Unassembled WGS sequence"/>
</dbReference>
<dbReference type="InterPro" id="IPR004408">
    <property type="entry name" value="Biotin_CoA_COase_ligase"/>
</dbReference>